<feature type="region of interest" description="Disordered" evidence="1">
    <location>
        <begin position="1"/>
        <end position="26"/>
    </location>
</feature>
<keyword evidence="3" id="KW-1185">Reference proteome</keyword>
<feature type="non-terminal residue" evidence="2">
    <location>
        <position position="135"/>
    </location>
</feature>
<evidence type="ECO:0000313" key="2">
    <source>
        <dbReference type="EMBL" id="CAK0794537.1"/>
    </source>
</evidence>
<evidence type="ECO:0000256" key="1">
    <source>
        <dbReference type="SAM" id="MobiDB-lite"/>
    </source>
</evidence>
<organism evidence="2 3">
    <name type="scientific">Prorocentrum cordatum</name>
    <dbReference type="NCBI Taxonomy" id="2364126"/>
    <lineage>
        <taxon>Eukaryota</taxon>
        <taxon>Sar</taxon>
        <taxon>Alveolata</taxon>
        <taxon>Dinophyceae</taxon>
        <taxon>Prorocentrales</taxon>
        <taxon>Prorocentraceae</taxon>
        <taxon>Prorocentrum</taxon>
    </lineage>
</organism>
<reference evidence="2" key="1">
    <citation type="submission" date="2023-10" db="EMBL/GenBank/DDBJ databases">
        <authorList>
            <person name="Chen Y."/>
            <person name="Shah S."/>
            <person name="Dougan E. K."/>
            <person name="Thang M."/>
            <person name="Chan C."/>
        </authorList>
    </citation>
    <scope>NUCLEOTIDE SEQUENCE [LARGE SCALE GENOMIC DNA]</scope>
</reference>
<proteinExistence type="predicted"/>
<protein>
    <submittedName>
        <fullName evidence="2">Uncharacterized protein</fullName>
    </submittedName>
</protein>
<name>A0ABN9PVH2_9DINO</name>
<comment type="caution">
    <text evidence="2">The sequence shown here is derived from an EMBL/GenBank/DDBJ whole genome shotgun (WGS) entry which is preliminary data.</text>
</comment>
<evidence type="ECO:0000313" key="3">
    <source>
        <dbReference type="Proteomes" id="UP001189429"/>
    </source>
</evidence>
<accession>A0ABN9PVH2</accession>
<gene>
    <name evidence="2" type="ORF">PCOR1329_LOCUS4496</name>
</gene>
<feature type="region of interest" description="Disordered" evidence="1">
    <location>
        <begin position="116"/>
        <end position="135"/>
    </location>
</feature>
<sequence length="135" mass="14182">MAGLGGGAPSSNRPGRGGCGEAEEEPQAQGLELLLRAVDDFCGAWFPDATEPDAVQPFWFAAGYPRQRKFFRTEAVQALRAAPRARAAGRAGLPAQPGWGVLRLCVFLDQQSRNARAVAQGPAEGKAAPDEPPGP</sequence>
<dbReference type="Proteomes" id="UP001189429">
    <property type="component" value="Unassembled WGS sequence"/>
</dbReference>
<dbReference type="EMBL" id="CAUYUJ010001160">
    <property type="protein sequence ID" value="CAK0794537.1"/>
    <property type="molecule type" value="Genomic_DNA"/>
</dbReference>